<protein>
    <recommendedName>
        <fullName evidence="1">F-box domain-containing protein</fullName>
    </recommendedName>
</protein>
<name>A0A9P6UTT8_9FUNG</name>
<sequence length="421" mass="47796">MSPTASASIFELPPILNSICQNLSEIHINTCRLVCKDWASLFDPYRWDYIYFDTPSYGNGLSKEPFYTNLGPRSLVAVRKNSSRIRNLSIPLAELAQLLRTDQEALSRLQELNLRTVDGRSDFVDHVNEVFRFVTKPSSRLHKVSMPVITTGSLGFDYCLLPGLAVHLALTVLELRTENPPDPLVALAILKSCPPTLRKLVVNCLCHGFDSSMEKVQKIAAGIRESEEQYEWRRLDSLKILVMTCCMGGCESWVHLPILKNSPNLKFLMIGGHYEDGEVDFEGFRETLKLIPTTCPKIEHLHMRHGGQESAVSGADLVRLIQAYPKGLKSFHFVMPRSGQEDVFSVLVQTSATTLESVMWEYIYDPPTLSVETVSRLVQDCALLEDFRMRCRCYRHPRCPHVELDVLVCNQNKNGANWWYD</sequence>
<evidence type="ECO:0000259" key="1">
    <source>
        <dbReference type="Pfam" id="PF00646"/>
    </source>
</evidence>
<proteinExistence type="predicted"/>
<evidence type="ECO:0000313" key="2">
    <source>
        <dbReference type="EMBL" id="KAG0319001.1"/>
    </source>
</evidence>
<dbReference type="EMBL" id="JAAAIN010000167">
    <property type="protein sequence ID" value="KAG0319001.1"/>
    <property type="molecule type" value="Genomic_DNA"/>
</dbReference>
<dbReference type="OrthoDB" id="2430402at2759"/>
<dbReference type="InterPro" id="IPR001810">
    <property type="entry name" value="F-box_dom"/>
</dbReference>
<comment type="caution">
    <text evidence="2">The sequence shown here is derived from an EMBL/GenBank/DDBJ whole genome shotgun (WGS) entry which is preliminary data.</text>
</comment>
<reference evidence="2" key="1">
    <citation type="journal article" date="2020" name="Fungal Divers.">
        <title>Resolving the Mortierellaceae phylogeny through synthesis of multi-gene phylogenetics and phylogenomics.</title>
        <authorList>
            <person name="Vandepol N."/>
            <person name="Liber J."/>
            <person name="Desiro A."/>
            <person name="Na H."/>
            <person name="Kennedy M."/>
            <person name="Barry K."/>
            <person name="Grigoriev I.V."/>
            <person name="Miller A.N."/>
            <person name="O'Donnell K."/>
            <person name="Stajich J.E."/>
            <person name="Bonito G."/>
        </authorList>
    </citation>
    <scope>NUCLEOTIDE SEQUENCE</scope>
    <source>
        <strain evidence="2">NVP60</strain>
    </source>
</reference>
<feature type="domain" description="F-box" evidence="1">
    <location>
        <begin position="11"/>
        <end position="43"/>
    </location>
</feature>
<dbReference type="Pfam" id="PF00646">
    <property type="entry name" value="F-box"/>
    <property type="match status" value="1"/>
</dbReference>
<dbReference type="AlphaFoldDB" id="A0A9P6UTT8"/>
<gene>
    <name evidence="2" type="ORF">BGZ97_002932</name>
</gene>
<dbReference type="InterPro" id="IPR032675">
    <property type="entry name" value="LRR_dom_sf"/>
</dbReference>
<keyword evidence="3" id="KW-1185">Reference proteome</keyword>
<evidence type="ECO:0000313" key="3">
    <source>
        <dbReference type="Proteomes" id="UP000823405"/>
    </source>
</evidence>
<organism evidence="2 3">
    <name type="scientific">Linnemannia gamsii</name>
    <dbReference type="NCBI Taxonomy" id="64522"/>
    <lineage>
        <taxon>Eukaryota</taxon>
        <taxon>Fungi</taxon>
        <taxon>Fungi incertae sedis</taxon>
        <taxon>Mucoromycota</taxon>
        <taxon>Mortierellomycotina</taxon>
        <taxon>Mortierellomycetes</taxon>
        <taxon>Mortierellales</taxon>
        <taxon>Mortierellaceae</taxon>
        <taxon>Linnemannia</taxon>
    </lineage>
</organism>
<dbReference type="Proteomes" id="UP000823405">
    <property type="component" value="Unassembled WGS sequence"/>
</dbReference>
<dbReference type="SUPFAM" id="SSF52047">
    <property type="entry name" value="RNI-like"/>
    <property type="match status" value="1"/>
</dbReference>
<accession>A0A9P6UTT8</accession>
<dbReference type="Gene3D" id="3.80.10.10">
    <property type="entry name" value="Ribonuclease Inhibitor"/>
    <property type="match status" value="1"/>
</dbReference>